<evidence type="ECO:0000256" key="5">
    <source>
        <dbReference type="ARBA" id="ARBA00038359"/>
    </source>
</evidence>
<name>A0AAJ0BUX8_9PEZI</name>
<feature type="transmembrane region" description="Helical" evidence="7">
    <location>
        <begin position="213"/>
        <end position="235"/>
    </location>
</feature>
<accession>A0AAJ0BUX8</accession>
<keyword evidence="4 7" id="KW-0472">Membrane</keyword>
<comment type="similarity">
    <text evidence="5">Belongs to the SAT4 family.</text>
</comment>
<dbReference type="InterPro" id="IPR049326">
    <property type="entry name" value="Rhodopsin_dom_fungi"/>
</dbReference>
<proteinExistence type="inferred from homology"/>
<feature type="transmembrane region" description="Helical" evidence="7">
    <location>
        <begin position="181"/>
        <end position="201"/>
    </location>
</feature>
<feature type="transmembrane region" description="Helical" evidence="7">
    <location>
        <begin position="104"/>
        <end position="129"/>
    </location>
</feature>
<evidence type="ECO:0000256" key="4">
    <source>
        <dbReference type="ARBA" id="ARBA00023136"/>
    </source>
</evidence>
<dbReference type="Pfam" id="PF20684">
    <property type="entry name" value="Fung_rhodopsin"/>
    <property type="match status" value="1"/>
</dbReference>
<dbReference type="PANTHER" id="PTHR33048">
    <property type="entry name" value="PTH11-LIKE INTEGRAL MEMBRANE PROTEIN (AFU_ORTHOLOGUE AFUA_5G11245)"/>
    <property type="match status" value="1"/>
</dbReference>
<evidence type="ECO:0000256" key="3">
    <source>
        <dbReference type="ARBA" id="ARBA00022989"/>
    </source>
</evidence>
<feature type="compositionally biased region" description="Basic and acidic residues" evidence="6">
    <location>
        <begin position="381"/>
        <end position="391"/>
    </location>
</feature>
<evidence type="ECO:0000256" key="6">
    <source>
        <dbReference type="SAM" id="MobiDB-lite"/>
    </source>
</evidence>
<dbReference type="AlphaFoldDB" id="A0AAJ0BUX8"/>
<evidence type="ECO:0000313" key="9">
    <source>
        <dbReference type="EMBL" id="KAK1764949.1"/>
    </source>
</evidence>
<gene>
    <name evidence="9" type="ORF">QBC33DRAFT_621572</name>
</gene>
<dbReference type="EMBL" id="MU839017">
    <property type="protein sequence ID" value="KAK1764949.1"/>
    <property type="molecule type" value="Genomic_DNA"/>
</dbReference>
<reference evidence="9" key="1">
    <citation type="submission" date="2023-06" db="EMBL/GenBank/DDBJ databases">
        <title>Genome-scale phylogeny and comparative genomics of the fungal order Sordariales.</title>
        <authorList>
            <consortium name="Lawrence Berkeley National Laboratory"/>
            <person name="Hensen N."/>
            <person name="Bonometti L."/>
            <person name="Westerberg I."/>
            <person name="Brannstrom I.O."/>
            <person name="Guillou S."/>
            <person name="Cros-Aarteil S."/>
            <person name="Calhoun S."/>
            <person name="Haridas S."/>
            <person name="Kuo A."/>
            <person name="Mondo S."/>
            <person name="Pangilinan J."/>
            <person name="Riley R."/>
            <person name="Labutti K."/>
            <person name="Andreopoulos B."/>
            <person name="Lipzen A."/>
            <person name="Chen C."/>
            <person name="Yanf M."/>
            <person name="Daum C."/>
            <person name="Ng V."/>
            <person name="Clum A."/>
            <person name="Steindorff A."/>
            <person name="Ohm R."/>
            <person name="Martin F."/>
            <person name="Silar P."/>
            <person name="Natvig D."/>
            <person name="Lalanne C."/>
            <person name="Gautier V."/>
            <person name="Ament-Velasquez S.L."/>
            <person name="Kruys A."/>
            <person name="Hutchinson M.I."/>
            <person name="Powell A.J."/>
            <person name="Barry K."/>
            <person name="Miller A.N."/>
            <person name="Grigoriev I.V."/>
            <person name="Debuchy R."/>
            <person name="Gladieux P."/>
            <person name="Thoren M.H."/>
            <person name="Johannesson H."/>
        </authorList>
    </citation>
    <scope>NUCLEOTIDE SEQUENCE</scope>
    <source>
        <strain evidence="9">8032-3</strain>
    </source>
</reference>
<keyword evidence="10" id="KW-1185">Reference proteome</keyword>
<dbReference type="GeneID" id="85315999"/>
<evidence type="ECO:0000313" key="10">
    <source>
        <dbReference type="Proteomes" id="UP001244011"/>
    </source>
</evidence>
<dbReference type="PANTHER" id="PTHR33048:SF129">
    <property type="entry name" value="INTEGRAL MEMBRANE PROTEIN-RELATED"/>
    <property type="match status" value="1"/>
</dbReference>
<feature type="region of interest" description="Disordered" evidence="6">
    <location>
        <begin position="365"/>
        <end position="391"/>
    </location>
</feature>
<organism evidence="9 10">
    <name type="scientific">Phialemonium atrogriseum</name>
    <dbReference type="NCBI Taxonomy" id="1093897"/>
    <lineage>
        <taxon>Eukaryota</taxon>
        <taxon>Fungi</taxon>
        <taxon>Dikarya</taxon>
        <taxon>Ascomycota</taxon>
        <taxon>Pezizomycotina</taxon>
        <taxon>Sordariomycetes</taxon>
        <taxon>Sordariomycetidae</taxon>
        <taxon>Cephalothecales</taxon>
        <taxon>Cephalothecaceae</taxon>
        <taxon>Phialemonium</taxon>
    </lineage>
</organism>
<dbReference type="InterPro" id="IPR052337">
    <property type="entry name" value="SAT4-like"/>
</dbReference>
<dbReference type="Proteomes" id="UP001244011">
    <property type="component" value="Unassembled WGS sequence"/>
</dbReference>
<comment type="subcellular location">
    <subcellularLocation>
        <location evidence="1">Membrane</location>
        <topology evidence="1">Multi-pass membrane protein</topology>
    </subcellularLocation>
</comment>
<feature type="transmembrane region" description="Helical" evidence="7">
    <location>
        <begin position="32"/>
        <end position="52"/>
    </location>
</feature>
<sequence length="391" mass="41696">MDVPGGDVGVMPPPPGVTPDFHGSSQLQHTLIIVYSITFALATVVLTLRLYTGLVLVGKLGLDAFLIVLAWAVSLAFFITTLLVMPSGFGKHLWDVTGTQLQGYLKLLLVLAITYIWPPTLTKLAILVLYHRIDPGLAFRICIYFVAFTLIASTVVFTVLFCGPCNPLTTGSGMCLNNIAIAQAVLNIVTDGFIIILPIPTIRKLHMPFKQKVTVAAILALGSGVVIASCVRVAYVRAMQNNPDVTWTQASAAVWSCVELNIGILCNCLAMLRPFVRRHMVWLASIVGGGGSSGGVGSAGYSKKGLSSGGGNKSAFGSPWRGDADGHGYQLHSVGRTKMVPGEEEGGMGAGKGIVVVDEFHVQYGSKRENSDGSSTENILDDERPQPRRAR</sequence>
<feature type="transmembrane region" description="Helical" evidence="7">
    <location>
        <begin position="247"/>
        <end position="272"/>
    </location>
</feature>
<evidence type="ECO:0000256" key="1">
    <source>
        <dbReference type="ARBA" id="ARBA00004141"/>
    </source>
</evidence>
<keyword evidence="3 7" id="KW-1133">Transmembrane helix</keyword>
<evidence type="ECO:0000259" key="8">
    <source>
        <dbReference type="Pfam" id="PF20684"/>
    </source>
</evidence>
<dbReference type="GO" id="GO:0016020">
    <property type="term" value="C:membrane"/>
    <property type="evidence" value="ECO:0007669"/>
    <property type="project" value="UniProtKB-SubCell"/>
</dbReference>
<feature type="domain" description="Rhodopsin" evidence="8">
    <location>
        <begin position="48"/>
        <end position="278"/>
    </location>
</feature>
<evidence type="ECO:0000256" key="7">
    <source>
        <dbReference type="SAM" id="Phobius"/>
    </source>
</evidence>
<feature type="transmembrane region" description="Helical" evidence="7">
    <location>
        <begin position="64"/>
        <end position="84"/>
    </location>
</feature>
<protein>
    <recommendedName>
        <fullName evidence="8">Rhodopsin domain-containing protein</fullName>
    </recommendedName>
</protein>
<dbReference type="RefSeq" id="XP_060281162.1">
    <property type="nucleotide sequence ID" value="XM_060432812.1"/>
</dbReference>
<keyword evidence="2 7" id="KW-0812">Transmembrane</keyword>
<feature type="transmembrane region" description="Helical" evidence="7">
    <location>
        <begin position="141"/>
        <end position="161"/>
    </location>
</feature>
<comment type="caution">
    <text evidence="9">The sequence shown here is derived from an EMBL/GenBank/DDBJ whole genome shotgun (WGS) entry which is preliminary data.</text>
</comment>
<evidence type="ECO:0000256" key="2">
    <source>
        <dbReference type="ARBA" id="ARBA00022692"/>
    </source>
</evidence>